<evidence type="ECO:0000256" key="3">
    <source>
        <dbReference type="ARBA" id="ARBA00016090"/>
    </source>
</evidence>
<dbReference type="EC" id="2.6.1.16" evidence="2"/>
<evidence type="ECO:0000256" key="4">
    <source>
        <dbReference type="ARBA" id="ARBA00022737"/>
    </source>
</evidence>
<dbReference type="InterPro" id="IPR046348">
    <property type="entry name" value="SIS_dom_sf"/>
</dbReference>
<dbReference type="RefSeq" id="WP_316266242.1">
    <property type="nucleotide sequence ID" value="NZ_AP027742.1"/>
</dbReference>
<evidence type="ECO:0000256" key="2">
    <source>
        <dbReference type="ARBA" id="ARBA00012916"/>
    </source>
</evidence>
<evidence type="ECO:0000313" key="6">
    <source>
        <dbReference type="EMBL" id="BDZ76529.1"/>
    </source>
</evidence>
<organism evidence="6 7">
    <name type="scientific">Claveliimonas bilis</name>
    <dbReference type="NCBI Taxonomy" id="3028070"/>
    <lineage>
        <taxon>Bacteria</taxon>
        <taxon>Bacillati</taxon>
        <taxon>Bacillota</taxon>
        <taxon>Clostridia</taxon>
        <taxon>Lachnospirales</taxon>
        <taxon>Lachnospiraceae</taxon>
        <taxon>Claveliimonas</taxon>
    </lineage>
</organism>
<name>A0ABN6YZF9_9FIRM</name>
<reference evidence="7" key="1">
    <citation type="journal article" date="2023" name="Int. J. Syst. Evol. Microbiol.">
        <title>Claveliimonas bilis gen. nov., sp. nov., deoxycholic acid-producing bacteria isolated from human faeces, and reclassification of Sellimonas monacensis Zenner et al. 2021 as Claveliimonas monacensis comb. nov.</title>
        <authorList>
            <person name="Hisatomi A."/>
            <person name="Kastawa N.W.E.P.G."/>
            <person name="Song I."/>
            <person name="Ohkuma M."/>
            <person name="Fukiya S."/>
            <person name="Sakamoto M."/>
        </authorList>
    </citation>
    <scope>NUCLEOTIDE SEQUENCE [LARGE SCALE GENOMIC DNA]</scope>
    <source>
        <strain evidence="7">12BBH14</strain>
    </source>
</reference>
<protein>
    <recommendedName>
        <fullName evidence="3">Glutamine--fructose-6-phosphate aminotransferase [isomerizing]</fullName>
        <ecNumber evidence="2">2.6.1.16</ecNumber>
    </recommendedName>
</protein>
<proteinExistence type="predicted"/>
<dbReference type="InterPro" id="IPR001347">
    <property type="entry name" value="SIS_dom"/>
</dbReference>
<sequence length="373" mass="41706">MKDWNTYFFPQEVMEQAEAIRNCTEELKGQIEHIADICRNVRKIHIVGSGDCYFISLAAAEAFRQLTGTEAMGYEAYDYFLEKPEVNPETMVILFSSSGKSLYVRKALDYVKECQGISVGVTNHKESPLGMESSEVLLTAAIGVSRTFPTKTTTSSLALMYSLAFELAKEKGKITEEERANLQREIREAVPRMIERIYTEEKEKIQQSAQSFLEARCYTYVGSGPARSTAMIGAAKIVETSRGHVTFCNAEEYMHLHGFSVKSPDAVIVIGNNILDHRERQVVEYACDQKARVLIVGAVAKEQNSENAVYLAPWLGELSPWGGSICAMTVLHLFACELSRLSYKDPDQPHDVNLKKVIDLLYTGPVAGWQAEE</sequence>
<dbReference type="Pfam" id="PF01380">
    <property type="entry name" value="SIS"/>
    <property type="match status" value="1"/>
</dbReference>
<keyword evidence="7" id="KW-1185">Reference proteome</keyword>
<dbReference type="InterPro" id="IPR035466">
    <property type="entry name" value="GlmS/AgaS_SIS"/>
</dbReference>
<feature type="domain" description="SIS" evidence="5">
    <location>
        <begin position="34"/>
        <end position="173"/>
    </location>
</feature>
<gene>
    <name evidence="6" type="ORF">Lac1_07120</name>
</gene>
<dbReference type="SUPFAM" id="SSF53697">
    <property type="entry name" value="SIS domain"/>
    <property type="match status" value="1"/>
</dbReference>
<dbReference type="PROSITE" id="PS51464">
    <property type="entry name" value="SIS"/>
    <property type="match status" value="1"/>
</dbReference>
<evidence type="ECO:0000256" key="1">
    <source>
        <dbReference type="ARBA" id="ARBA00001031"/>
    </source>
</evidence>
<comment type="catalytic activity">
    <reaction evidence="1">
        <text>D-fructose 6-phosphate + L-glutamine = D-glucosamine 6-phosphate + L-glutamate</text>
        <dbReference type="Rhea" id="RHEA:13237"/>
        <dbReference type="ChEBI" id="CHEBI:29985"/>
        <dbReference type="ChEBI" id="CHEBI:58359"/>
        <dbReference type="ChEBI" id="CHEBI:58725"/>
        <dbReference type="ChEBI" id="CHEBI:61527"/>
        <dbReference type="EC" id="2.6.1.16"/>
    </reaction>
</comment>
<evidence type="ECO:0000313" key="7">
    <source>
        <dbReference type="Proteomes" id="UP001305815"/>
    </source>
</evidence>
<keyword evidence="4" id="KW-0677">Repeat</keyword>
<dbReference type="CDD" id="cd05008">
    <property type="entry name" value="SIS_GlmS_GlmD_1"/>
    <property type="match status" value="1"/>
</dbReference>
<dbReference type="EMBL" id="AP027742">
    <property type="protein sequence ID" value="BDZ76529.1"/>
    <property type="molecule type" value="Genomic_DNA"/>
</dbReference>
<dbReference type="PANTHER" id="PTHR10937:SF0">
    <property type="entry name" value="GLUTAMINE--FRUCTOSE-6-PHOSPHATE TRANSAMINASE (ISOMERIZING)"/>
    <property type="match status" value="1"/>
</dbReference>
<dbReference type="Proteomes" id="UP001305815">
    <property type="component" value="Chromosome"/>
</dbReference>
<dbReference type="PANTHER" id="PTHR10937">
    <property type="entry name" value="GLUCOSAMINE--FRUCTOSE-6-PHOSPHATE AMINOTRANSFERASE, ISOMERIZING"/>
    <property type="match status" value="1"/>
</dbReference>
<evidence type="ECO:0000259" key="5">
    <source>
        <dbReference type="PROSITE" id="PS51464"/>
    </source>
</evidence>
<dbReference type="Gene3D" id="3.40.50.10490">
    <property type="entry name" value="Glucose-6-phosphate isomerase like protein, domain 1"/>
    <property type="match status" value="2"/>
</dbReference>
<accession>A0ABN6YZF9</accession>